<evidence type="ECO:0000256" key="1">
    <source>
        <dbReference type="SAM" id="Phobius"/>
    </source>
</evidence>
<sequence length="121" mass="13168">MSEDSVPTVSVELSDYDKAAKQNAIIAYALMLSGFFFGLTWLIGGIWAMIKKADAQGTIFEDHYSNAIKTFWIGLCLTILGGILVMVGVGVIILIATAIWTLYKLIKGLARITSNKSYANT</sequence>
<keyword evidence="1" id="KW-1133">Transmembrane helix</keyword>
<keyword evidence="3" id="KW-1185">Reference proteome</keyword>
<dbReference type="RefSeq" id="WP_344934387.1">
    <property type="nucleotide sequence ID" value="NZ_BAABDM010000002.1"/>
</dbReference>
<gene>
    <name evidence="2" type="ORF">GCM10022414_15890</name>
</gene>
<evidence type="ECO:0000313" key="3">
    <source>
        <dbReference type="Proteomes" id="UP001500392"/>
    </source>
</evidence>
<dbReference type="EMBL" id="BAABDM010000002">
    <property type="protein sequence ID" value="GAA4093028.1"/>
    <property type="molecule type" value="Genomic_DNA"/>
</dbReference>
<feature type="transmembrane region" description="Helical" evidence="1">
    <location>
        <begin position="70"/>
        <end position="103"/>
    </location>
</feature>
<keyword evidence="1" id="KW-0812">Transmembrane</keyword>
<evidence type="ECO:0000313" key="2">
    <source>
        <dbReference type="EMBL" id="GAA4093028.1"/>
    </source>
</evidence>
<feature type="transmembrane region" description="Helical" evidence="1">
    <location>
        <begin position="25"/>
        <end position="50"/>
    </location>
</feature>
<reference evidence="3" key="1">
    <citation type="journal article" date="2019" name="Int. J. Syst. Evol. Microbiol.">
        <title>The Global Catalogue of Microorganisms (GCM) 10K type strain sequencing project: providing services to taxonomists for standard genome sequencing and annotation.</title>
        <authorList>
            <consortium name="The Broad Institute Genomics Platform"/>
            <consortium name="The Broad Institute Genome Sequencing Center for Infectious Disease"/>
            <person name="Wu L."/>
            <person name="Ma J."/>
        </authorList>
    </citation>
    <scope>NUCLEOTIDE SEQUENCE [LARGE SCALE GENOMIC DNA]</scope>
    <source>
        <strain evidence="3">JCM 17304</strain>
    </source>
</reference>
<name>A0ABP7WP35_9GAMM</name>
<protein>
    <recommendedName>
        <fullName evidence="4">DUF4870 domain-containing protein</fullName>
    </recommendedName>
</protein>
<comment type="caution">
    <text evidence="2">The sequence shown here is derived from an EMBL/GenBank/DDBJ whole genome shotgun (WGS) entry which is preliminary data.</text>
</comment>
<dbReference type="Proteomes" id="UP001500392">
    <property type="component" value="Unassembled WGS sequence"/>
</dbReference>
<accession>A0ABP7WP35</accession>
<keyword evidence="1" id="KW-0472">Membrane</keyword>
<proteinExistence type="predicted"/>
<organism evidence="2 3">
    <name type="scientific">Zhongshania borealis</name>
    <dbReference type="NCBI Taxonomy" id="889488"/>
    <lineage>
        <taxon>Bacteria</taxon>
        <taxon>Pseudomonadati</taxon>
        <taxon>Pseudomonadota</taxon>
        <taxon>Gammaproteobacteria</taxon>
        <taxon>Cellvibrionales</taxon>
        <taxon>Spongiibacteraceae</taxon>
        <taxon>Zhongshania</taxon>
    </lineage>
</organism>
<evidence type="ECO:0008006" key="4">
    <source>
        <dbReference type="Google" id="ProtNLM"/>
    </source>
</evidence>